<dbReference type="Gene3D" id="3.10.450.50">
    <property type="match status" value="1"/>
</dbReference>
<evidence type="ECO:0000259" key="2">
    <source>
        <dbReference type="Pfam" id="PF04542"/>
    </source>
</evidence>
<dbReference type="NCBIfam" id="TIGR02937">
    <property type="entry name" value="sigma70-ECF"/>
    <property type="match status" value="1"/>
</dbReference>
<dbReference type="SUPFAM" id="SSF88659">
    <property type="entry name" value="Sigma3 and sigma4 domains of RNA polymerase sigma factors"/>
    <property type="match status" value="1"/>
</dbReference>
<dbReference type="InterPro" id="IPR013324">
    <property type="entry name" value="RNA_pol_sigma_r3/r4-like"/>
</dbReference>
<proteinExistence type="predicted"/>
<dbReference type="Proteomes" id="UP000503447">
    <property type="component" value="Chromosome"/>
</dbReference>
<dbReference type="InterPro" id="IPR052704">
    <property type="entry name" value="ECF_Sigma-70_Domain"/>
</dbReference>
<dbReference type="GO" id="GO:0003677">
    <property type="term" value="F:DNA binding"/>
    <property type="evidence" value="ECO:0007669"/>
    <property type="project" value="InterPro"/>
</dbReference>
<protein>
    <recommendedName>
        <fullName evidence="6">RNA polymerase sigma-70 factor</fullName>
    </recommendedName>
</protein>
<feature type="domain" description="RNA polymerase sigma factor 70 region 4 type 2" evidence="3">
    <location>
        <begin position="100"/>
        <end position="152"/>
    </location>
</feature>
<dbReference type="InterPro" id="IPR014284">
    <property type="entry name" value="RNA_pol_sigma-70_dom"/>
</dbReference>
<dbReference type="Gene3D" id="1.10.1740.10">
    <property type="match status" value="1"/>
</dbReference>
<dbReference type="PANTHER" id="PTHR30173">
    <property type="entry name" value="SIGMA 19 FACTOR"/>
    <property type="match status" value="1"/>
</dbReference>
<reference evidence="5" key="1">
    <citation type="submission" date="2020-05" db="EMBL/GenBank/DDBJ databases">
        <title>Frigoriglobus tundricola gen. nov., sp. nov., a psychrotolerant cellulolytic planctomycete of the family Gemmataceae with two divergent copies of 16S rRNA gene.</title>
        <authorList>
            <person name="Kulichevskaya I.S."/>
            <person name="Ivanova A.A."/>
            <person name="Naumoff D.G."/>
            <person name="Beletsky A.V."/>
            <person name="Rijpstra W.I.C."/>
            <person name="Sinninghe Damste J.S."/>
            <person name="Mardanov A.V."/>
            <person name="Ravin N.V."/>
            <person name="Dedysh S.N."/>
        </authorList>
    </citation>
    <scope>NUCLEOTIDE SEQUENCE [LARGE SCALE GENOMIC DNA]</scope>
    <source>
        <strain evidence="5">PL17</strain>
    </source>
</reference>
<dbReference type="EMBL" id="CP053452">
    <property type="protein sequence ID" value="QJW99159.1"/>
    <property type="molecule type" value="Genomic_DNA"/>
</dbReference>
<dbReference type="InterPro" id="IPR013249">
    <property type="entry name" value="RNA_pol_sigma70_r4_t2"/>
</dbReference>
<keyword evidence="5" id="KW-1185">Reference proteome</keyword>
<dbReference type="GO" id="GO:0016987">
    <property type="term" value="F:sigma factor activity"/>
    <property type="evidence" value="ECO:0007669"/>
    <property type="project" value="InterPro"/>
</dbReference>
<name>A0A6M5YYQ6_9BACT</name>
<dbReference type="Gene3D" id="1.10.10.10">
    <property type="entry name" value="Winged helix-like DNA-binding domain superfamily/Winged helix DNA-binding domain"/>
    <property type="match status" value="1"/>
</dbReference>
<dbReference type="AlphaFoldDB" id="A0A6M5YYQ6"/>
<organism evidence="4 5">
    <name type="scientific">Frigoriglobus tundricola</name>
    <dbReference type="NCBI Taxonomy" id="2774151"/>
    <lineage>
        <taxon>Bacteria</taxon>
        <taxon>Pseudomonadati</taxon>
        <taxon>Planctomycetota</taxon>
        <taxon>Planctomycetia</taxon>
        <taxon>Gemmatales</taxon>
        <taxon>Gemmataceae</taxon>
        <taxon>Frigoriglobus</taxon>
    </lineage>
</organism>
<feature type="domain" description="RNA polymerase sigma-70 region 2" evidence="2">
    <location>
        <begin position="12"/>
        <end position="71"/>
    </location>
</feature>
<dbReference type="InterPro" id="IPR013325">
    <property type="entry name" value="RNA_pol_sigma_r2"/>
</dbReference>
<evidence type="ECO:0000313" key="4">
    <source>
        <dbReference type="EMBL" id="QJW99159.1"/>
    </source>
</evidence>
<comment type="subunit">
    <text evidence="1">Interacts transiently with the RNA polymerase catalytic core formed by RpoA, RpoB, RpoC and RpoZ (2 alpha, 1 beta, 1 beta' and 1 omega subunit) to form the RNA polymerase holoenzyme that can initiate transcription.</text>
</comment>
<dbReference type="GO" id="GO:0006352">
    <property type="term" value="P:DNA-templated transcription initiation"/>
    <property type="evidence" value="ECO:0007669"/>
    <property type="project" value="InterPro"/>
</dbReference>
<dbReference type="CDD" id="cd06171">
    <property type="entry name" value="Sigma70_r4"/>
    <property type="match status" value="1"/>
</dbReference>
<evidence type="ECO:0000313" key="5">
    <source>
        <dbReference type="Proteomes" id="UP000503447"/>
    </source>
</evidence>
<dbReference type="Pfam" id="PF08281">
    <property type="entry name" value="Sigma70_r4_2"/>
    <property type="match status" value="1"/>
</dbReference>
<dbReference type="NCBIfam" id="NF007214">
    <property type="entry name" value="PRK09636.1"/>
    <property type="match status" value="1"/>
</dbReference>
<evidence type="ECO:0000259" key="3">
    <source>
        <dbReference type="Pfam" id="PF08281"/>
    </source>
</evidence>
<gene>
    <name evidence="4" type="ORF">FTUN_6759</name>
</gene>
<accession>A0A6M5YYQ6</accession>
<dbReference type="SUPFAM" id="SSF88946">
    <property type="entry name" value="Sigma2 domain of RNA polymerase sigma factors"/>
    <property type="match status" value="1"/>
</dbReference>
<dbReference type="InterPro" id="IPR032710">
    <property type="entry name" value="NTF2-like_dom_sf"/>
</dbReference>
<evidence type="ECO:0008006" key="6">
    <source>
        <dbReference type="Google" id="ProtNLM"/>
    </source>
</evidence>
<dbReference type="PANTHER" id="PTHR30173:SF36">
    <property type="entry name" value="ECF RNA POLYMERASE SIGMA FACTOR SIGJ"/>
    <property type="match status" value="1"/>
</dbReference>
<dbReference type="InterPro" id="IPR036388">
    <property type="entry name" value="WH-like_DNA-bd_sf"/>
</dbReference>
<evidence type="ECO:0000256" key="1">
    <source>
        <dbReference type="ARBA" id="ARBA00011344"/>
    </source>
</evidence>
<dbReference type="Pfam" id="PF04542">
    <property type="entry name" value="Sigma70_r2"/>
    <property type="match status" value="1"/>
</dbReference>
<dbReference type="KEGG" id="ftj:FTUN_6759"/>
<dbReference type="InterPro" id="IPR007627">
    <property type="entry name" value="RNA_pol_sigma70_r2"/>
</dbReference>
<dbReference type="RefSeq" id="WP_171474175.1">
    <property type="nucleotide sequence ID" value="NZ_CP053452.2"/>
</dbReference>
<sequence length="285" mass="31683">MNVDPSVLLGLRPRMMSVAYRMLGSVLDAEDAVQDAFVRFQTAGAVDSPEGFLVRTTTRLCIDRLRADRRRQEYIGPWVPEPVDTRAGAPNAALAESLKQAFLLMLERLSPDERAAFLLRSVFDYEYAEIAEVLDKSEVHARQIVSRAREHLRHDEPRFRPAPHEADGLAERFIAACRAGDVKLVEKMLTEDAEVNSDGGGKATSARVVIHGRSRSARFLAGVFRKRRWHCEMHPATVNGAPGVVFTTGGAVMQVMSLRIEDGVRAVYMTLNPDKLTRWAAAAVE</sequence>
<dbReference type="SUPFAM" id="SSF54427">
    <property type="entry name" value="NTF2-like"/>
    <property type="match status" value="1"/>
</dbReference>